<evidence type="ECO:0000256" key="4">
    <source>
        <dbReference type="ARBA" id="ARBA00022448"/>
    </source>
</evidence>
<feature type="region of interest" description="Disordered" evidence="7">
    <location>
        <begin position="378"/>
        <end position="409"/>
    </location>
</feature>
<dbReference type="InParanoid" id="K5XA91"/>
<protein>
    <recommendedName>
        <fullName evidence="3">Autophagy-related protein 29</fullName>
    </recommendedName>
</protein>
<name>K5XA91_AGABU</name>
<keyword evidence="4" id="KW-0813">Transport</keyword>
<dbReference type="Proteomes" id="UP000008493">
    <property type="component" value="Unassembled WGS sequence"/>
</dbReference>
<dbReference type="Pfam" id="PF18388">
    <property type="entry name" value="ATG29_N"/>
    <property type="match status" value="1"/>
</dbReference>
<feature type="compositionally biased region" description="Low complexity" evidence="7">
    <location>
        <begin position="351"/>
        <end position="364"/>
    </location>
</feature>
<dbReference type="EMBL" id="JH971389">
    <property type="protein sequence ID" value="EKM79982.1"/>
    <property type="molecule type" value="Genomic_DNA"/>
</dbReference>
<feature type="region of interest" description="Disordered" evidence="7">
    <location>
        <begin position="225"/>
        <end position="364"/>
    </location>
</feature>
<proteinExistence type="inferred from homology"/>
<dbReference type="STRING" id="597362.K5XA91"/>
<dbReference type="InterPro" id="IPR039362">
    <property type="entry name" value="ATG29_sf"/>
</dbReference>
<dbReference type="GeneID" id="18822268"/>
<evidence type="ECO:0000256" key="1">
    <source>
        <dbReference type="ARBA" id="ARBA00004329"/>
    </source>
</evidence>
<evidence type="ECO:0000313" key="9">
    <source>
        <dbReference type="EMBL" id="EKM79982.1"/>
    </source>
</evidence>
<organism evidence="9 10">
    <name type="scientific">Agaricus bisporus var. burnettii (strain JB137-S8 / ATCC MYA-4627 / FGSC 10392)</name>
    <name type="common">White button mushroom</name>
    <dbReference type="NCBI Taxonomy" id="597362"/>
    <lineage>
        <taxon>Eukaryota</taxon>
        <taxon>Fungi</taxon>
        <taxon>Dikarya</taxon>
        <taxon>Basidiomycota</taxon>
        <taxon>Agaricomycotina</taxon>
        <taxon>Agaricomycetes</taxon>
        <taxon>Agaricomycetidae</taxon>
        <taxon>Agaricales</taxon>
        <taxon>Agaricineae</taxon>
        <taxon>Agaricaceae</taxon>
        <taxon>Agaricus</taxon>
    </lineage>
</organism>
<feature type="region of interest" description="Disordered" evidence="7">
    <location>
        <begin position="167"/>
        <end position="186"/>
    </location>
</feature>
<dbReference type="OMA" id="WNASKDQ"/>
<comment type="subcellular location">
    <subcellularLocation>
        <location evidence="1">Preautophagosomal structure</location>
    </subcellularLocation>
</comment>
<dbReference type="InterPro" id="IPR040666">
    <property type="entry name" value="Atg29_N"/>
</dbReference>
<sequence>MPQNTPSVRVVVRLPWNRPENAEPDPPHIEWTQEKADILWKVIEKSRSSDSSGADWKGLAAHLEVPLPYLLYRVNARFQEEIRGLKDIQGALSPSSVTSPNPKVEVPAQADKPVLAIRTGLNSKLSSSRLSTPRDVHARLNSLVTNSPRPKKVISSSTITVQGIKRSPGFIRTHSPLSSDDGVLSDEDETILKEEEAERNAEEQETVDRKLEELTRLINADTLGLVRTHRPRRSLDRERTSASPSNSSKSNSTSNANSAAASFRGDSLSSVRSEKSENQSLSSAISSPPGSIPEIPSPRSDSQSHSPMYPRRQNESPEKSASPAAVSSRSALSHSHNRRHTQLLSEHESSEASSFSDLSDASLSASALESALMSNIAGMRTTPAASRLTPQFNSRSRIDHNTHNPSRPF</sequence>
<evidence type="ECO:0000256" key="2">
    <source>
        <dbReference type="ARBA" id="ARBA00010082"/>
    </source>
</evidence>
<feature type="compositionally biased region" description="Low complexity" evidence="7">
    <location>
        <begin position="280"/>
        <end position="300"/>
    </location>
</feature>
<dbReference type="KEGG" id="abp:AGABI1DRAFT106294"/>
<feature type="compositionally biased region" description="Low complexity" evidence="7">
    <location>
        <begin position="320"/>
        <end position="333"/>
    </location>
</feature>
<dbReference type="AlphaFoldDB" id="K5XA91"/>
<evidence type="ECO:0000313" key="10">
    <source>
        <dbReference type="Proteomes" id="UP000008493"/>
    </source>
</evidence>
<dbReference type="Gene3D" id="1.10.10.2570">
    <property type="match status" value="1"/>
</dbReference>
<accession>K5XA91</accession>
<dbReference type="PANTHER" id="PTHR40012">
    <property type="entry name" value="AUTOPHAGY-RELATED PROTEIN 29"/>
    <property type="match status" value="1"/>
</dbReference>
<dbReference type="GO" id="GO:0000407">
    <property type="term" value="C:phagophore assembly site"/>
    <property type="evidence" value="ECO:0007669"/>
    <property type="project" value="UniProtKB-SubCell"/>
</dbReference>
<dbReference type="GO" id="GO:0000045">
    <property type="term" value="P:autophagosome assembly"/>
    <property type="evidence" value="ECO:0007669"/>
    <property type="project" value="InterPro"/>
</dbReference>
<dbReference type="PANTHER" id="PTHR40012:SF1">
    <property type="entry name" value="AUTOPHAGY-RELATED PROTEIN 29"/>
    <property type="match status" value="1"/>
</dbReference>
<feature type="compositionally biased region" description="Low complexity" evidence="7">
    <location>
        <begin position="241"/>
        <end position="262"/>
    </location>
</feature>
<keyword evidence="6" id="KW-0072">Autophagy</keyword>
<feature type="domain" description="Atg29 N-terminal" evidence="8">
    <location>
        <begin position="9"/>
        <end position="65"/>
    </location>
</feature>
<keyword evidence="5" id="KW-0653">Protein transport</keyword>
<dbReference type="eggNOG" id="ENOG502SHP8">
    <property type="taxonomic scope" value="Eukaryota"/>
</dbReference>
<dbReference type="RefSeq" id="XP_007329267.1">
    <property type="nucleotide sequence ID" value="XM_007329205.1"/>
</dbReference>
<gene>
    <name evidence="9" type="ORF">AGABI1DRAFT_106294</name>
</gene>
<evidence type="ECO:0000256" key="7">
    <source>
        <dbReference type="SAM" id="MobiDB-lite"/>
    </source>
</evidence>
<dbReference type="OrthoDB" id="21072at2759"/>
<reference evidence="10" key="1">
    <citation type="journal article" date="2012" name="Proc. Natl. Acad. Sci. U.S.A.">
        <title>Genome sequence of the button mushroom Agaricus bisporus reveals mechanisms governing adaptation to a humic-rich ecological niche.</title>
        <authorList>
            <person name="Morin E."/>
            <person name="Kohler A."/>
            <person name="Baker A.R."/>
            <person name="Foulongne-Oriol M."/>
            <person name="Lombard V."/>
            <person name="Nagy L.G."/>
            <person name="Ohm R.A."/>
            <person name="Patyshakuliyeva A."/>
            <person name="Brun A."/>
            <person name="Aerts A.L."/>
            <person name="Bailey A.M."/>
            <person name="Billette C."/>
            <person name="Coutinho P.M."/>
            <person name="Deakin G."/>
            <person name="Doddapaneni H."/>
            <person name="Floudas D."/>
            <person name="Grimwood J."/>
            <person name="Hilden K."/>
            <person name="Kuees U."/>
            <person name="LaButti K.M."/>
            <person name="Lapidus A."/>
            <person name="Lindquist E.A."/>
            <person name="Lucas S.M."/>
            <person name="Murat C."/>
            <person name="Riley R.W."/>
            <person name="Salamov A.A."/>
            <person name="Schmutz J."/>
            <person name="Subramanian V."/>
            <person name="Woesten H.A.B."/>
            <person name="Xu J."/>
            <person name="Eastwood D.C."/>
            <person name="Foster G.D."/>
            <person name="Sonnenberg A.S."/>
            <person name="Cullen D."/>
            <person name="de Vries R.P."/>
            <person name="Lundell T."/>
            <person name="Hibbett D.S."/>
            <person name="Henrissat B."/>
            <person name="Burton K.S."/>
            <person name="Kerrigan R.W."/>
            <person name="Challen M.P."/>
            <person name="Grigoriev I.V."/>
            <person name="Martin F."/>
        </authorList>
    </citation>
    <scope>NUCLEOTIDE SEQUENCE [LARGE SCALE GENOMIC DNA]</scope>
    <source>
        <strain evidence="10">JB137-S8 / ATCC MYA-4627 / FGSC 10392</strain>
    </source>
</reference>
<comment type="similarity">
    <text evidence="2">Belongs to the ATG29 family.</text>
</comment>
<dbReference type="GO" id="GO:0015031">
    <property type="term" value="P:protein transport"/>
    <property type="evidence" value="ECO:0007669"/>
    <property type="project" value="UniProtKB-KW"/>
</dbReference>
<evidence type="ECO:0000256" key="3">
    <source>
        <dbReference type="ARBA" id="ARBA00013784"/>
    </source>
</evidence>
<dbReference type="HOGENOM" id="CLU_034749_0_0_1"/>
<keyword evidence="10" id="KW-1185">Reference proteome</keyword>
<evidence type="ECO:0000256" key="5">
    <source>
        <dbReference type="ARBA" id="ARBA00022927"/>
    </source>
</evidence>
<evidence type="ECO:0000259" key="8">
    <source>
        <dbReference type="Pfam" id="PF18388"/>
    </source>
</evidence>
<evidence type="ECO:0000256" key="6">
    <source>
        <dbReference type="ARBA" id="ARBA00023006"/>
    </source>
</evidence>
<dbReference type="InterPro" id="IPR039113">
    <property type="entry name" value="ATG29"/>
</dbReference>